<comment type="similarity">
    <text evidence="1">Belongs to the small GTPase superfamily. Rab family.</text>
</comment>
<keyword evidence="13" id="KW-1185">Reference proteome</keyword>
<dbReference type="NCBIfam" id="TIGR00231">
    <property type="entry name" value="small_GTP"/>
    <property type="match status" value="1"/>
</dbReference>
<dbReference type="SMART" id="SM00175">
    <property type="entry name" value="RAB"/>
    <property type="match status" value="1"/>
</dbReference>
<evidence type="ECO:0000256" key="10">
    <source>
        <dbReference type="ARBA" id="ARBA00037868"/>
    </source>
</evidence>
<reference evidence="12" key="1">
    <citation type="submission" date="2023-10" db="EMBL/GenBank/DDBJ databases">
        <title>Genome assemblies of two species of porcelain crab, Petrolisthes cinctipes and Petrolisthes manimaculis (Anomura: Porcellanidae).</title>
        <authorList>
            <person name="Angst P."/>
        </authorList>
    </citation>
    <scope>NUCLEOTIDE SEQUENCE</scope>
    <source>
        <strain evidence="12">PB745_01</strain>
        <tissue evidence="12">Gill</tissue>
    </source>
</reference>
<evidence type="ECO:0000313" key="13">
    <source>
        <dbReference type="Proteomes" id="UP001286313"/>
    </source>
</evidence>
<evidence type="ECO:0000256" key="6">
    <source>
        <dbReference type="ARBA" id="ARBA00023134"/>
    </source>
</evidence>
<keyword evidence="6" id="KW-0342">GTP-binding</keyword>
<dbReference type="PROSITE" id="PS51420">
    <property type="entry name" value="RHO"/>
    <property type="match status" value="1"/>
</dbReference>
<dbReference type="InterPro" id="IPR027417">
    <property type="entry name" value="P-loop_NTPase"/>
</dbReference>
<keyword evidence="4" id="KW-0547">Nucleotide-binding</keyword>
<keyword evidence="8" id="KW-0449">Lipoprotein</keyword>
<dbReference type="SMART" id="SM00173">
    <property type="entry name" value="RAS"/>
    <property type="match status" value="1"/>
</dbReference>
<evidence type="ECO:0000256" key="3">
    <source>
        <dbReference type="ARBA" id="ARBA00022448"/>
    </source>
</evidence>
<dbReference type="Gene3D" id="3.40.50.300">
    <property type="entry name" value="P-loop containing nucleotide triphosphate hydrolases"/>
    <property type="match status" value="1"/>
</dbReference>
<dbReference type="SMART" id="SM00176">
    <property type="entry name" value="RAN"/>
    <property type="match status" value="1"/>
</dbReference>
<dbReference type="EMBL" id="JAWQEG010000772">
    <property type="protein sequence ID" value="KAK3885746.1"/>
    <property type="molecule type" value="Genomic_DNA"/>
</dbReference>
<dbReference type="GO" id="GO:0015031">
    <property type="term" value="P:protein transport"/>
    <property type="evidence" value="ECO:0007669"/>
    <property type="project" value="UniProtKB-KW"/>
</dbReference>
<dbReference type="SUPFAM" id="SSF52540">
    <property type="entry name" value="P-loop containing nucleoside triphosphate hydrolases"/>
    <property type="match status" value="1"/>
</dbReference>
<dbReference type="Pfam" id="PF00071">
    <property type="entry name" value="Ras"/>
    <property type="match status" value="1"/>
</dbReference>
<sequence length="216" mass="24305">MTSPVAGGTRSYNFKIVLLGEGCVGKTSLVLRYVEDKFNDRHITTLQASFLTKRVNLSGKRVNLAIWDTAGQERFHALGPIYYRESHGAVLVYDITDQDSFEKVKNWVRELRRMLGNDICLVIAGNKVDLEKDRHVSQEEAEAYAQEVGAFHFQTSAKQNKGVEDLFLELTRRMLDTAVTNDQQRINTLTRGGNNRNLQIVDDQPSTSSSKSSCCS</sequence>
<feature type="compositionally biased region" description="Low complexity" evidence="11">
    <location>
        <begin position="206"/>
        <end position="216"/>
    </location>
</feature>
<accession>A0AAE1G5I2</accession>
<organism evidence="12 13">
    <name type="scientific">Petrolisthes cinctipes</name>
    <name type="common">Flat porcelain crab</name>
    <dbReference type="NCBI Taxonomy" id="88211"/>
    <lineage>
        <taxon>Eukaryota</taxon>
        <taxon>Metazoa</taxon>
        <taxon>Ecdysozoa</taxon>
        <taxon>Arthropoda</taxon>
        <taxon>Crustacea</taxon>
        <taxon>Multicrustacea</taxon>
        <taxon>Malacostraca</taxon>
        <taxon>Eumalacostraca</taxon>
        <taxon>Eucarida</taxon>
        <taxon>Decapoda</taxon>
        <taxon>Pleocyemata</taxon>
        <taxon>Anomura</taxon>
        <taxon>Galatheoidea</taxon>
        <taxon>Porcellanidae</taxon>
        <taxon>Petrolisthes</taxon>
    </lineage>
</organism>
<keyword evidence="3" id="KW-0813">Transport</keyword>
<comment type="caution">
    <text evidence="12">The sequence shown here is derived from an EMBL/GenBank/DDBJ whole genome shotgun (WGS) entry which is preliminary data.</text>
</comment>
<dbReference type="SMART" id="SM00174">
    <property type="entry name" value="RHO"/>
    <property type="match status" value="1"/>
</dbReference>
<evidence type="ECO:0000256" key="7">
    <source>
        <dbReference type="ARBA" id="ARBA00023136"/>
    </source>
</evidence>
<dbReference type="PANTHER" id="PTHR47978">
    <property type="match status" value="1"/>
</dbReference>
<keyword evidence="7" id="KW-0472">Membrane</keyword>
<feature type="region of interest" description="Disordered" evidence="11">
    <location>
        <begin position="188"/>
        <end position="216"/>
    </location>
</feature>
<dbReference type="GO" id="GO:0032482">
    <property type="term" value="P:Rab protein signal transduction"/>
    <property type="evidence" value="ECO:0007669"/>
    <property type="project" value="InterPro"/>
</dbReference>
<name>A0AAE1G5I2_PETCI</name>
<evidence type="ECO:0000256" key="1">
    <source>
        <dbReference type="ARBA" id="ARBA00006270"/>
    </source>
</evidence>
<evidence type="ECO:0000256" key="9">
    <source>
        <dbReference type="ARBA" id="ARBA00023289"/>
    </source>
</evidence>
<dbReference type="PROSITE" id="PS51419">
    <property type="entry name" value="RAB"/>
    <property type="match status" value="1"/>
</dbReference>
<dbReference type="GO" id="GO:0003924">
    <property type="term" value="F:GTPase activity"/>
    <property type="evidence" value="ECO:0007669"/>
    <property type="project" value="InterPro"/>
</dbReference>
<dbReference type="InterPro" id="IPR041833">
    <property type="entry name" value="Rab21"/>
</dbReference>
<evidence type="ECO:0000256" key="2">
    <source>
        <dbReference type="ARBA" id="ARBA00014900"/>
    </source>
</evidence>
<dbReference type="PROSITE" id="PS51421">
    <property type="entry name" value="RAS"/>
    <property type="match status" value="1"/>
</dbReference>
<evidence type="ECO:0000256" key="5">
    <source>
        <dbReference type="ARBA" id="ARBA00022927"/>
    </source>
</evidence>
<evidence type="ECO:0000256" key="11">
    <source>
        <dbReference type="SAM" id="MobiDB-lite"/>
    </source>
</evidence>
<feature type="compositionally biased region" description="Polar residues" evidence="11">
    <location>
        <begin position="188"/>
        <end position="198"/>
    </location>
</feature>
<keyword evidence="9" id="KW-0636">Prenylation</keyword>
<proteinExistence type="inferred from homology"/>
<dbReference type="GO" id="GO:0012505">
    <property type="term" value="C:endomembrane system"/>
    <property type="evidence" value="ECO:0007669"/>
    <property type="project" value="UniProtKB-SubCell"/>
</dbReference>
<evidence type="ECO:0000313" key="12">
    <source>
        <dbReference type="EMBL" id="KAK3885746.1"/>
    </source>
</evidence>
<evidence type="ECO:0000256" key="8">
    <source>
        <dbReference type="ARBA" id="ARBA00023288"/>
    </source>
</evidence>
<dbReference type="InterPro" id="IPR001806">
    <property type="entry name" value="Small_GTPase"/>
</dbReference>
<dbReference type="GO" id="GO:0005525">
    <property type="term" value="F:GTP binding"/>
    <property type="evidence" value="ECO:0007669"/>
    <property type="project" value="UniProtKB-KW"/>
</dbReference>
<protein>
    <recommendedName>
        <fullName evidence="2">Ras-related protein Rab-21</fullName>
    </recommendedName>
</protein>
<keyword evidence="5" id="KW-0653">Protein transport</keyword>
<dbReference type="Proteomes" id="UP001286313">
    <property type="component" value="Unassembled WGS sequence"/>
</dbReference>
<dbReference type="PRINTS" id="PR00449">
    <property type="entry name" value="RASTRNSFRMNG"/>
</dbReference>
<dbReference type="InterPro" id="IPR005225">
    <property type="entry name" value="Small_GTP-bd"/>
</dbReference>
<dbReference type="CDD" id="cd04123">
    <property type="entry name" value="Rab21"/>
    <property type="match status" value="1"/>
</dbReference>
<evidence type="ECO:0000256" key="4">
    <source>
        <dbReference type="ARBA" id="ARBA00022741"/>
    </source>
</evidence>
<dbReference type="FunFam" id="3.40.50.300:FF:000550">
    <property type="entry name" value="ras-related protein Rab-21"/>
    <property type="match status" value="1"/>
</dbReference>
<dbReference type="AlphaFoldDB" id="A0AAE1G5I2"/>
<comment type="subcellular location">
    <subcellularLocation>
        <location evidence="10">Endomembrane system</location>
        <topology evidence="10">Lipid-anchor</topology>
    </subcellularLocation>
</comment>
<gene>
    <name evidence="12" type="ORF">Pcinc_010058</name>
</gene>